<reference evidence="2" key="3">
    <citation type="submission" date="2015-06" db="UniProtKB">
        <authorList>
            <consortium name="EnsemblMetazoa"/>
        </authorList>
    </citation>
    <scope>IDENTIFICATION</scope>
</reference>
<reference evidence="1 3" key="2">
    <citation type="journal article" date="2013" name="Nature">
        <title>Insights into bilaterian evolution from three spiralian genomes.</title>
        <authorList>
            <person name="Simakov O."/>
            <person name="Marletaz F."/>
            <person name="Cho S.J."/>
            <person name="Edsinger-Gonzales E."/>
            <person name="Havlak P."/>
            <person name="Hellsten U."/>
            <person name="Kuo D.H."/>
            <person name="Larsson T."/>
            <person name="Lv J."/>
            <person name="Arendt D."/>
            <person name="Savage R."/>
            <person name="Osoegawa K."/>
            <person name="de Jong P."/>
            <person name="Grimwood J."/>
            <person name="Chapman J.A."/>
            <person name="Shapiro H."/>
            <person name="Aerts A."/>
            <person name="Otillar R.P."/>
            <person name="Terry A.Y."/>
            <person name="Boore J.L."/>
            <person name="Grigoriev I.V."/>
            <person name="Lindberg D.R."/>
            <person name="Seaver E.C."/>
            <person name="Weisblat D.A."/>
            <person name="Putnam N.H."/>
            <person name="Rokhsar D.S."/>
        </authorList>
    </citation>
    <scope>NUCLEOTIDE SEQUENCE</scope>
</reference>
<proteinExistence type="predicted"/>
<dbReference type="EMBL" id="AMQM01000741">
    <property type="status" value="NOT_ANNOTATED_CDS"/>
    <property type="molecule type" value="Genomic_DNA"/>
</dbReference>
<dbReference type="KEGG" id="hro:HELRODRAFT_161052"/>
<dbReference type="CTD" id="20199025"/>
<accession>T1ER25</accession>
<dbReference type="InterPro" id="IPR036179">
    <property type="entry name" value="Ig-like_dom_sf"/>
</dbReference>
<evidence type="ECO:0008006" key="4">
    <source>
        <dbReference type="Google" id="ProtNLM"/>
    </source>
</evidence>
<name>T1ER25_HELRO</name>
<dbReference type="CDD" id="cd00096">
    <property type="entry name" value="Ig"/>
    <property type="match status" value="1"/>
</dbReference>
<keyword evidence="3" id="KW-1185">Reference proteome</keyword>
<gene>
    <name evidence="2" type="primary">20199025</name>
    <name evidence="1" type="ORF">HELRODRAFT_161052</name>
</gene>
<dbReference type="EMBL" id="KB096742">
    <property type="protein sequence ID" value="ESO01874.1"/>
    <property type="molecule type" value="Genomic_DNA"/>
</dbReference>
<protein>
    <recommendedName>
        <fullName evidence="4">Ig-like domain-containing protein</fullName>
    </recommendedName>
</protein>
<evidence type="ECO:0000313" key="1">
    <source>
        <dbReference type="EMBL" id="ESO01874.1"/>
    </source>
</evidence>
<dbReference type="RefSeq" id="XP_009019282.1">
    <property type="nucleotide sequence ID" value="XM_009021034.1"/>
</dbReference>
<dbReference type="Proteomes" id="UP000015101">
    <property type="component" value="Unassembled WGS sequence"/>
</dbReference>
<evidence type="ECO:0000313" key="2">
    <source>
        <dbReference type="EnsemblMetazoa" id="HelroP161052"/>
    </source>
</evidence>
<organism evidence="2 3">
    <name type="scientific">Helobdella robusta</name>
    <name type="common">Californian leech</name>
    <dbReference type="NCBI Taxonomy" id="6412"/>
    <lineage>
        <taxon>Eukaryota</taxon>
        <taxon>Metazoa</taxon>
        <taxon>Spiralia</taxon>
        <taxon>Lophotrochozoa</taxon>
        <taxon>Annelida</taxon>
        <taxon>Clitellata</taxon>
        <taxon>Hirudinea</taxon>
        <taxon>Rhynchobdellida</taxon>
        <taxon>Glossiphoniidae</taxon>
        <taxon>Helobdella</taxon>
    </lineage>
</organism>
<dbReference type="EnsemblMetazoa" id="HelroT161052">
    <property type="protein sequence ID" value="HelroP161052"/>
    <property type="gene ID" value="HelroG161052"/>
</dbReference>
<dbReference type="HOGENOM" id="CLU_063128_0_0_1"/>
<dbReference type="OMA" id="CATDHAS"/>
<evidence type="ECO:0000313" key="3">
    <source>
        <dbReference type="Proteomes" id="UP000015101"/>
    </source>
</evidence>
<dbReference type="InParanoid" id="T1ER25"/>
<dbReference type="SUPFAM" id="SSF48726">
    <property type="entry name" value="Immunoglobulin"/>
    <property type="match status" value="1"/>
</dbReference>
<dbReference type="AlphaFoldDB" id="T1ER25"/>
<dbReference type="GeneID" id="20199025"/>
<reference evidence="3" key="1">
    <citation type="submission" date="2012-12" db="EMBL/GenBank/DDBJ databases">
        <authorList>
            <person name="Hellsten U."/>
            <person name="Grimwood J."/>
            <person name="Chapman J.A."/>
            <person name="Shapiro H."/>
            <person name="Aerts A."/>
            <person name="Otillar R.P."/>
            <person name="Terry A.Y."/>
            <person name="Boore J.L."/>
            <person name="Simakov O."/>
            <person name="Marletaz F."/>
            <person name="Cho S.-J."/>
            <person name="Edsinger-Gonzales E."/>
            <person name="Havlak P."/>
            <person name="Kuo D.-H."/>
            <person name="Larsson T."/>
            <person name="Lv J."/>
            <person name="Arendt D."/>
            <person name="Savage R."/>
            <person name="Osoegawa K."/>
            <person name="de Jong P."/>
            <person name="Lindberg D.R."/>
            <person name="Seaver E.C."/>
            <person name="Weisblat D.A."/>
            <person name="Putnam N.H."/>
            <person name="Grigoriev I.V."/>
            <person name="Rokhsar D.S."/>
        </authorList>
    </citation>
    <scope>NUCLEOTIDE SEQUENCE</scope>
</reference>
<sequence length="373" mass="43140">MKVSDLYLPLAEIPHALNIDGRKNFNVSVMFSHNIRAVTLNINPFNEKFPLTFITVFHYPNTLFQYHLKTEIQKETINKLDILDSIVWKTTPPDTITFDQSGDLHVVCQALIESNPVTLKPSGEIRIYRNSLDRDKPRWLKSKLEHPSMSRMNFDRKENETSSTDKGKYITNGWKSSYVETDYFNSSRIFITLSTSYKISNGTADTCVYTCATDHASETEQTFYSAWVTNIMPKNPVMMVIPCEEHAMDAFDRTRELVSNPNRNKNNYIFHRAGGKEMYFQLVINITRNRPTCVRCRSFDYMNRVLTLFKNDVNITSSTKTTILDRHTNVPDGALHELTLTFLNPSPDDEGFYRCVTPPSRPEQNVAFEIRLR</sequence>